<evidence type="ECO:0000313" key="1">
    <source>
        <dbReference type="EMBL" id="PSJ40555.1"/>
    </source>
</evidence>
<comment type="caution">
    <text evidence="1">The sequence shown here is derived from an EMBL/GenBank/DDBJ whole genome shotgun (WGS) entry which is preliminary data.</text>
</comment>
<accession>A0A2P7QRG9</accession>
<dbReference type="EMBL" id="PXYI01000003">
    <property type="protein sequence ID" value="PSJ40555.1"/>
    <property type="molecule type" value="Genomic_DNA"/>
</dbReference>
<organism evidence="1 2">
    <name type="scientific">Allosphingosinicella deserti</name>
    <dbReference type="NCBI Taxonomy" id="2116704"/>
    <lineage>
        <taxon>Bacteria</taxon>
        <taxon>Pseudomonadati</taxon>
        <taxon>Pseudomonadota</taxon>
        <taxon>Alphaproteobacteria</taxon>
        <taxon>Sphingomonadales</taxon>
        <taxon>Sphingomonadaceae</taxon>
        <taxon>Allosphingosinicella</taxon>
    </lineage>
</organism>
<gene>
    <name evidence="1" type="ORF">C7I55_09510</name>
</gene>
<sequence>MSYAAAIGAFVAGRSRLPICDACVADHLGIRTGQVAAAAIRLARQQALERFEGRCAGCCTTRTVIAGRSSSPQAECVLALVAP</sequence>
<evidence type="ECO:0000313" key="2">
    <source>
        <dbReference type="Proteomes" id="UP000241167"/>
    </source>
</evidence>
<protein>
    <submittedName>
        <fullName evidence="1">Uncharacterized protein</fullName>
    </submittedName>
</protein>
<name>A0A2P7QRG9_9SPHN</name>
<reference evidence="1 2" key="1">
    <citation type="submission" date="2018-03" db="EMBL/GenBank/DDBJ databases">
        <title>The draft genome of Sphingosinicella sp. GL-C-18.</title>
        <authorList>
            <person name="Liu L."/>
            <person name="Li L."/>
            <person name="Liang L."/>
            <person name="Zhang X."/>
            <person name="Wang T."/>
        </authorList>
    </citation>
    <scope>NUCLEOTIDE SEQUENCE [LARGE SCALE GENOMIC DNA]</scope>
    <source>
        <strain evidence="1 2">GL-C-18</strain>
    </source>
</reference>
<proteinExistence type="predicted"/>
<keyword evidence="2" id="KW-1185">Reference proteome</keyword>
<dbReference type="AlphaFoldDB" id="A0A2P7QRG9"/>
<dbReference type="RefSeq" id="WP_106512706.1">
    <property type="nucleotide sequence ID" value="NZ_PXYI01000003.1"/>
</dbReference>
<dbReference type="OrthoDB" id="7573431at2"/>
<dbReference type="Proteomes" id="UP000241167">
    <property type="component" value="Unassembled WGS sequence"/>
</dbReference>